<evidence type="ECO:0000313" key="1">
    <source>
        <dbReference type="EMBL" id="JAD67553.1"/>
    </source>
</evidence>
<organism evidence="1">
    <name type="scientific">Arundo donax</name>
    <name type="common">Giant reed</name>
    <name type="synonym">Donax arundinaceus</name>
    <dbReference type="NCBI Taxonomy" id="35708"/>
    <lineage>
        <taxon>Eukaryota</taxon>
        <taxon>Viridiplantae</taxon>
        <taxon>Streptophyta</taxon>
        <taxon>Embryophyta</taxon>
        <taxon>Tracheophyta</taxon>
        <taxon>Spermatophyta</taxon>
        <taxon>Magnoliopsida</taxon>
        <taxon>Liliopsida</taxon>
        <taxon>Poales</taxon>
        <taxon>Poaceae</taxon>
        <taxon>PACMAD clade</taxon>
        <taxon>Arundinoideae</taxon>
        <taxon>Arundineae</taxon>
        <taxon>Arundo</taxon>
    </lineage>
</organism>
<sequence>MPYGKYQTPHVNAVALNIISPHLLFNQPRPIQSAPLKNCDTHSGS</sequence>
<accession>A0A0A9BZB9</accession>
<reference evidence="1" key="1">
    <citation type="submission" date="2014-09" db="EMBL/GenBank/DDBJ databases">
        <authorList>
            <person name="Magalhaes I.L.F."/>
            <person name="Oliveira U."/>
            <person name="Santos F.R."/>
            <person name="Vidigal T.H.D.A."/>
            <person name="Brescovit A.D."/>
            <person name="Santos A.J."/>
        </authorList>
    </citation>
    <scope>NUCLEOTIDE SEQUENCE</scope>
    <source>
        <tissue evidence="1">Shoot tissue taken approximately 20 cm above the soil surface</tissue>
    </source>
</reference>
<protein>
    <submittedName>
        <fullName evidence="1">Uncharacterized protein</fullName>
    </submittedName>
</protein>
<proteinExistence type="predicted"/>
<dbReference type="EMBL" id="GBRH01230342">
    <property type="protein sequence ID" value="JAD67553.1"/>
    <property type="molecule type" value="Transcribed_RNA"/>
</dbReference>
<reference evidence="1" key="2">
    <citation type="journal article" date="2015" name="Data Brief">
        <title>Shoot transcriptome of the giant reed, Arundo donax.</title>
        <authorList>
            <person name="Barrero R.A."/>
            <person name="Guerrero F.D."/>
            <person name="Moolhuijzen P."/>
            <person name="Goolsby J.A."/>
            <person name="Tidwell J."/>
            <person name="Bellgard S.E."/>
            <person name="Bellgard M.I."/>
        </authorList>
    </citation>
    <scope>NUCLEOTIDE SEQUENCE</scope>
    <source>
        <tissue evidence="1">Shoot tissue taken approximately 20 cm above the soil surface</tissue>
    </source>
</reference>
<name>A0A0A9BZB9_ARUDO</name>
<dbReference type="AlphaFoldDB" id="A0A0A9BZB9"/>